<dbReference type="Proteomes" id="UP001152300">
    <property type="component" value="Unassembled WGS sequence"/>
</dbReference>
<sequence>MSEIIIKDEDLTSLKGKVVIVTGGSSGIGLATVNLLLELGASVVSADINSPPEPISNPAFLFVQTNVAKWAQLAALFKKAKEHNGRIDYVFANAGIGPRGNYLVLESDESGDLQEPIHEVLDVNFKSVVNTACLSIHYLKQNSEGGNIVLMGSSTGLQPLRAPDYSCAKAGVLGFGRSIQRTIKAAGLPIRVNTLAPSWTSTQVLPDLDGMMAAISHKAQSTLVVARSVAYLMTTTTREGDMLYVSDGKYTEIEQAVLAPAYATIKGDGPSDDEILERIFGLGAKNCDLGGLACS</sequence>
<protein>
    <submittedName>
        <fullName evidence="4">Uncharacterized protein</fullName>
    </submittedName>
</protein>
<dbReference type="SUPFAM" id="SSF51735">
    <property type="entry name" value="NAD(P)-binding Rossmann-fold domains"/>
    <property type="match status" value="1"/>
</dbReference>
<dbReference type="Gene3D" id="3.40.50.720">
    <property type="entry name" value="NAD(P)-binding Rossmann-like Domain"/>
    <property type="match status" value="1"/>
</dbReference>
<dbReference type="PANTHER" id="PTHR43180:SF10">
    <property type="entry name" value="NAD(P)-BINDING PROTEIN"/>
    <property type="match status" value="1"/>
</dbReference>
<name>A0A9X0DP32_9HELO</name>
<dbReference type="Pfam" id="PF00106">
    <property type="entry name" value="adh_short"/>
    <property type="match status" value="1"/>
</dbReference>
<evidence type="ECO:0000313" key="5">
    <source>
        <dbReference type="Proteomes" id="UP001152300"/>
    </source>
</evidence>
<organism evidence="4 5">
    <name type="scientific">Sclerotinia nivalis</name>
    <dbReference type="NCBI Taxonomy" id="352851"/>
    <lineage>
        <taxon>Eukaryota</taxon>
        <taxon>Fungi</taxon>
        <taxon>Dikarya</taxon>
        <taxon>Ascomycota</taxon>
        <taxon>Pezizomycotina</taxon>
        <taxon>Leotiomycetes</taxon>
        <taxon>Helotiales</taxon>
        <taxon>Sclerotiniaceae</taxon>
        <taxon>Sclerotinia</taxon>
    </lineage>
</organism>
<evidence type="ECO:0000313" key="4">
    <source>
        <dbReference type="EMBL" id="KAJ8067638.1"/>
    </source>
</evidence>
<gene>
    <name evidence="4" type="ORF">OCU04_003247</name>
</gene>
<reference evidence="4" key="1">
    <citation type="submission" date="2022-11" db="EMBL/GenBank/DDBJ databases">
        <title>Genome Resource of Sclerotinia nivalis Strain SnTB1, a Plant Pathogen Isolated from American Ginseng.</title>
        <authorList>
            <person name="Fan S."/>
        </authorList>
    </citation>
    <scope>NUCLEOTIDE SEQUENCE</scope>
    <source>
        <strain evidence="4">SnTB1</strain>
    </source>
</reference>
<dbReference type="AlphaFoldDB" id="A0A9X0DP32"/>
<dbReference type="InterPro" id="IPR036291">
    <property type="entry name" value="NAD(P)-bd_dom_sf"/>
</dbReference>
<proteinExistence type="inferred from homology"/>
<keyword evidence="5" id="KW-1185">Reference proteome</keyword>
<dbReference type="PRINTS" id="PR00081">
    <property type="entry name" value="GDHRDH"/>
</dbReference>
<dbReference type="GO" id="GO:0016491">
    <property type="term" value="F:oxidoreductase activity"/>
    <property type="evidence" value="ECO:0007669"/>
    <property type="project" value="UniProtKB-KW"/>
</dbReference>
<dbReference type="OrthoDB" id="37659at2759"/>
<dbReference type="EMBL" id="JAPEIS010000003">
    <property type="protein sequence ID" value="KAJ8067638.1"/>
    <property type="molecule type" value="Genomic_DNA"/>
</dbReference>
<dbReference type="PRINTS" id="PR00080">
    <property type="entry name" value="SDRFAMILY"/>
</dbReference>
<evidence type="ECO:0000256" key="3">
    <source>
        <dbReference type="RuleBase" id="RU000363"/>
    </source>
</evidence>
<evidence type="ECO:0000256" key="1">
    <source>
        <dbReference type="ARBA" id="ARBA00006484"/>
    </source>
</evidence>
<keyword evidence="2" id="KW-0560">Oxidoreductase</keyword>
<accession>A0A9X0DP32</accession>
<evidence type="ECO:0000256" key="2">
    <source>
        <dbReference type="ARBA" id="ARBA00023002"/>
    </source>
</evidence>
<comment type="caution">
    <text evidence="4">The sequence shown here is derived from an EMBL/GenBank/DDBJ whole genome shotgun (WGS) entry which is preliminary data.</text>
</comment>
<dbReference type="PANTHER" id="PTHR43180">
    <property type="entry name" value="3-OXOACYL-(ACYL-CARRIER-PROTEIN) REDUCTASE (AFU_ORTHOLOGUE AFUA_6G11210)"/>
    <property type="match status" value="1"/>
</dbReference>
<dbReference type="InterPro" id="IPR002347">
    <property type="entry name" value="SDR_fam"/>
</dbReference>
<comment type="similarity">
    <text evidence="1 3">Belongs to the short-chain dehydrogenases/reductases (SDR) family.</text>
</comment>